<accession>A0A7W2A8B5</accession>
<dbReference type="InterPro" id="IPR029033">
    <property type="entry name" value="His_PPase_superfam"/>
</dbReference>
<dbReference type="SMART" id="SM00855">
    <property type="entry name" value="PGAM"/>
    <property type="match status" value="1"/>
</dbReference>
<dbReference type="AlphaFoldDB" id="A0A7W2A8B5"/>
<evidence type="ECO:0000313" key="2">
    <source>
        <dbReference type="Proteomes" id="UP000535491"/>
    </source>
</evidence>
<dbReference type="GO" id="GO:0005737">
    <property type="term" value="C:cytoplasm"/>
    <property type="evidence" value="ECO:0007669"/>
    <property type="project" value="TreeGrafter"/>
</dbReference>
<keyword evidence="2" id="KW-1185">Reference proteome</keyword>
<organism evidence="1 2">
    <name type="scientific">Paenactinomyces guangxiensis</name>
    <dbReference type="NCBI Taxonomy" id="1490290"/>
    <lineage>
        <taxon>Bacteria</taxon>
        <taxon>Bacillati</taxon>
        <taxon>Bacillota</taxon>
        <taxon>Bacilli</taxon>
        <taxon>Bacillales</taxon>
        <taxon>Thermoactinomycetaceae</taxon>
        <taxon>Paenactinomyces</taxon>
    </lineage>
</organism>
<dbReference type="CDD" id="cd07067">
    <property type="entry name" value="HP_PGM_like"/>
    <property type="match status" value="1"/>
</dbReference>
<dbReference type="GO" id="GO:0016791">
    <property type="term" value="F:phosphatase activity"/>
    <property type="evidence" value="ECO:0007669"/>
    <property type="project" value="TreeGrafter"/>
</dbReference>
<dbReference type="InterPro" id="IPR013078">
    <property type="entry name" value="His_Pase_superF_clade-1"/>
</dbReference>
<dbReference type="PANTHER" id="PTHR48100:SF1">
    <property type="entry name" value="HISTIDINE PHOSPHATASE FAMILY PROTEIN-RELATED"/>
    <property type="match status" value="1"/>
</dbReference>
<protein>
    <submittedName>
        <fullName evidence="1">Histidine phosphatase family protein</fullName>
    </submittedName>
</protein>
<comment type="caution">
    <text evidence="1">The sequence shown here is derived from an EMBL/GenBank/DDBJ whole genome shotgun (WGS) entry which is preliminary data.</text>
</comment>
<gene>
    <name evidence="1" type="ORF">H1191_09190</name>
</gene>
<reference evidence="1 2" key="1">
    <citation type="submission" date="2020-07" db="EMBL/GenBank/DDBJ databases">
        <authorList>
            <person name="Feng H."/>
        </authorList>
    </citation>
    <scope>NUCLEOTIDE SEQUENCE [LARGE SCALE GENOMIC DNA]</scope>
    <source>
        <strain evidence="2">s-10</strain>
    </source>
</reference>
<dbReference type="EMBL" id="JACEIQ010000007">
    <property type="protein sequence ID" value="MBA4494480.1"/>
    <property type="molecule type" value="Genomic_DNA"/>
</dbReference>
<dbReference type="InterPro" id="IPR050275">
    <property type="entry name" value="PGM_Phosphatase"/>
</dbReference>
<sequence length="179" mass="20516">MRQLYIVRHCCAEGQEPEASLTAEGQVQAKKLLSFFAGIKVDQIISSPYVRAIESIRPLAEERNISITTDQRLIERRLCGRKLPDWLERLQETFEDPDLCLEGGESSRAAMKRVVPVAEELLCREDGNSVIVSHGNLITLLLKHFDERFGFEEWKKMSNPDVFRITVSGGEQKVERLWK</sequence>
<proteinExistence type="predicted"/>
<dbReference type="PANTHER" id="PTHR48100">
    <property type="entry name" value="BROAD-SPECIFICITY PHOSPHATASE YOR283W-RELATED"/>
    <property type="match status" value="1"/>
</dbReference>
<dbReference type="SUPFAM" id="SSF53254">
    <property type="entry name" value="Phosphoglycerate mutase-like"/>
    <property type="match status" value="1"/>
</dbReference>
<dbReference type="Pfam" id="PF00300">
    <property type="entry name" value="His_Phos_1"/>
    <property type="match status" value="1"/>
</dbReference>
<dbReference type="RefSeq" id="WP_181751718.1">
    <property type="nucleotide sequence ID" value="NZ_JACEIQ010000007.1"/>
</dbReference>
<dbReference type="Gene3D" id="3.40.50.1240">
    <property type="entry name" value="Phosphoglycerate mutase-like"/>
    <property type="match status" value="1"/>
</dbReference>
<name>A0A7W2A8B5_9BACL</name>
<evidence type="ECO:0000313" key="1">
    <source>
        <dbReference type="EMBL" id="MBA4494480.1"/>
    </source>
</evidence>
<dbReference type="Proteomes" id="UP000535491">
    <property type="component" value="Unassembled WGS sequence"/>
</dbReference>